<dbReference type="GO" id="GO:0016973">
    <property type="term" value="P:poly(A)+ mRNA export from nucleus"/>
    <property type="evidence" value="ECO:0007669"/>
    <property type="project" value="TreeGrafter"/>
</dbReference>
<protein>
    <submittedName>
        <fullName evidence="4">Uncharacterized protein</fullName>
    </submittedName>
</protein>
<organism evidence="4 5">
    <name type="scientific">Rhizopus stolonifer</name>
    <name type="common">Rhizopus nigricans</name>
    <dbReference type="NCBI Taxonomy" id="4846"/>
    <lineage>
        <taxon>Eukaryota</taxon>
        <taxon>Fungi</taxon>
        <taxon>Fungi incertae sedis</taxon>
        <taxon>Mucoromycota</taxon>
        <taxon>Mucoromycotina</taxon>
        <taxon>Mucoromycetes</taxon>
        <taxon>Mucorales</taxon>
        <taxon>Mucorineae</taxon>
        <taxon>Rhizopodaceae</taxon>
        <taxon>Rhizopus</taxon>
    </lineage>
</organism>
<name>A0A367KYD1_RHIST</name>
<reference evidence="4 5" key="1">
    <citation type="journal article" date="2018" name="G3 (Bethesda)">
        <title>Phylogenetic and Phylogenomic Definition of Rhizopus Species.</title>
        <authorList>
            <person name="Gryganskyi A.P."/>
            <person name="Golan J."/>
            <person name="Dolatabadi S."/>
            <person name="Mondo S."/>
            <person name="Robb S."/>
            <person name="Idnurm A."/>
            <person name="Muszewska A."/>
            <person name="Steczkiewicz K."/>
            <person name="Masonjones S."/>
            <person name="Liao H.L."/>
            <person name="Gajdeczka M.T."/>
            <person name="Anike F."/>
            <person name="Vuek A."/>
            <person name="Anishchenko I.M."/>
            <person name="Voigt K."/>
            <person name="de Hoog G.S."/>
            <person name="Smith M.E."/>
            <person name="Heitman J."/>
            <person name="Vilgalys R."/>
            <person name="Stajich J.E."/>
        </authorList>
    </citation>
    <scope>NUCLEOTIDE SEQUENCE [LARGE SCALE GENOMIC DNA]</scope>
    <source>
        <strain evidence="4 5">LSU 92-RS-03</strain>
    </source>
</reference>
<dbReference type="GO" id="GO:0005643">
    <property type="term" value="C:nuclear pore"/>
    <property type="evidence" value="ECO:0007669"/>
    <property type="project" value="InterPro"/>
</dbReference>
<dbReference type="PANTHER" id="PTHR11225">
    <property type="entry name" value="NUCLEAR PORE COMPLEX PROTEIN NUP93 NUCLEOPORIN NUP93 DEAD EYE PROTEIN"/>
    <property type="match status" value="1"/>
</dbReference>
<evidence type="ECO:0000256" key="2">
    <source>
        <dbReference type="ARBA" id="ARBA00010186"/>
    </source>
</evidence>
<proteinExistence type="inferred from homology"/>
<evidence type="ECO:0000256" key="3">
    <source>
        <dbReference type="ARBA" id="ARBA00023242"/>
    </source>
</evidence>
<keyword evidence="3" id="KW-0539">Nucleus</keyword>
<sequence>MTTFDHSLKQILEKSKLTNHGILEGNLPTIERGLNQIDIQSKYFSEKNNEPKSDSASDERDARVHYFLAQGGVDTQALIKELGTIHLGASTEHRQPILDTDIEGYFERKHTQTIMDLIQDGREQISNDTKGAVKKDIDSTWTNINIELSSKLTETRKFNVSMAKIDPSRIVGTGVWQN</sequence>
<dbReference type="GO" id="GO:0017056">
    <property type="term" value="F:structural constituent of nuclear pore"/>
    <property type="evidence" value="ECO:0007669"/>
    <property type="project" value="InterPro"/>
</dbReference>
<dbReference type="GO" id="GO:0006606">
    <property type="term" value="P:protein import into nucleus"/>
    <property type="evidence" value="ECO:0007669"/>
    <property type="project" value="TreeGrafter"/>
</dbReference>
<dbReference type="Proteomes" id="UP000253551">
    <property type="component" value="Unassembled WGS sequence"/>
</dbReference>
<dbReference type="InterPro" id="IPR007231">
    <property type="entry name" value="Nucleoporin_int_Nup93/Nic96"/>
</dbReference>
<evidence type="ECO:0000313" key="5">
    <source>
        <dbReference type="Proteomes" id="UP000253551"/>
    </source>
</evidence>
<dbReference type="EMBL" id="PJQM01000017">
    <property type="protein sequence ID" value="RCI07195.1"/>
    <property type="molecule type" value="Genomic_DNA"/>
</dbReference>
<dbReference type="AlphaFoldDB" id="A0A367KYD1"/>
<accession>A0A367KYD1</accession>
<dbReference type="STRING" id="4846.A0A367KYD1"/>
<comment type="subcellular location">
    <subcellularLocation>
        <location evidence="1">Nucleus envelope</location>
    </subcellularLocation>
</comment>
<comment type="similarity">
    <text evidence="2">Belongs to the nucleoporin interacting component (NIC) family.</text>
</comment>
<evidence type="ECO:0000313" key="4">
    <source>
        <dbReference type="EMBL" id="RCI07195.1"/>
    </source>
</evidence>
<keyword evidence="5" id="KW-1185">Reference proteome</keyword>
<evidence type="ECO:0000256" key="1">
    <source>
        <dbReference type="ARBA" id="ARBA00004259"/>
    </source>
</evidence>
<dbReference type="PANTHER" id="PTHR11225:SF4">
    <property type="entry name" value="NUCLEAR PORE COMPLEX PROTEIN NUP93"/>
    <property type="match status" value="1"/>
</dbReference>
<dbReference type="OrthoDB" id="203824at2759"/>
<gene>
    <name evidence="4" type="ORF">CU098_013738</name>
</gene>
<comment type="caution">
    <text evidence="4">The sequence shown here is derived from an EMBL/GenBank/DDBJ whole genome shotgun (WGS) entry which is preliminary data.</text>
</comment>